<evidence type="ECO:0000313" key="5">
    <source>
        <dbReference type="EMBL" id="KAK2857391.1"/>
    </source>
</evidence>
<dbReference type="Proteomes" id="UP001187315">
    <property type="component" value="Unassembled WGS sequence"/>
</dbReference>
<name>A0AA88NIR1_TACVA</name>
<dbReference type="InterPro" id="IPR044929">
    <property type="entry name" value="DNA/RNA_non-sp_Endonuclease_sf"/>
</dbReference>
<feature type="signal peptide" evidence="1">
    <location>
        <begin position="1"/>
        <end position="19"/>
    </location>
</feature>
<evidence type="ECO:0000256" key="1">
    <source>
        <dbReference type="SAM" id="SignalP"/>
    </source>
</evidence>
<feature type="domain" description="ENPP1-3/EXOG-like endonuclease/phosphodiesterase" evidence="2">
    <location>
        <begin position="63"/>
        <end position="292"/>
    </location>
</feature>
<dbReference type="Pfam" id="PF01223">
    <property type="entry name" value="Endonuclease_NS"/>
    <property type="match status" value="1"/>
</dbReference>
<dbReference type="SMART" id="SM00477">
    <property type="entry name" value="NUC"/>
    <property type="match status" value="1"/>
</dbReference>
<dbReference type="GO" id="GO:0046872">
    <property type="term" value="F:metal ion binding"/>
    <property type="evidence" value="ECO:0007669"/>
    <property type="project" value="InterPro"/>
</dbReference>
<dbReference type="InterPro" id="IPR044925">
    <property type="entry name" value="His-Me_finger_sf"/>
</dbReference>
<dbReference type="PANTHER" id="PTHR21472">
    <property type="entry name" value="ENDONUCLEASE DOMAIN-CONTAINING 1 PROTEIN ENDOD1"/>
    <property type="match status" value="1"/>
</dbReference>
<evidence type="ECO:0000259" key="2">
    <source>
        <dbReference type="SMART" id="SM00477"/>
    </source>
</evidence>
<comment type="caution">
    <text evidence="4">The sequence shown here is derived from an EMBL/GenBank/DDBJ whole genome shotgun (WGS) entry which is preliminary data.</text>
</comment>
<keyword evidence="6" id="KW-1185">Reference proteome</keyword>
<reference evidence="4" key="1">
    <citation type="submission" date="2023-08" db="EMBL/GenBank/DDBJ databases">
        <title>Pelteobagrus vachellii genome.</title>
        <authorList>
            <person name="Liu H."/>
        </authorList>
    </citation>
    <scope>NUCLEOTIDE SEQUENCE</scope>
    <source>
        <strain evidence="4">PRFRI_2022a</strain>
        <tissue evidence="4">Muscle</tissue>
    </source>
</reference>
<evidence type="ECO:0000313" key="6">
    <source>
        <dbReference type="Proteomes" id="UP001187315"/>
    </source>
</evidence>
<dbReference type="SMART" id="SM00892">
    <property type="entry name" value="Endonuclease_NS"/>
    <property type="match status" value="1"/>
</dbReference>
<evidence type="ECO:0008006" key="7">
    <source>
        <dbReference type="Google" id="ProtNLM"/>
    </source>
</evidence>
<organism evidence="4 6">
    <name type="scientific">Tachysurus vachellii</name>
    <name type="common">Darkbarbel catfish</name>
    <name type="synonym">Pelteobagrus vachellii</name>
    <dbReference type="NCBI Taxonomy" id="175792"/>
    <lineage>
        <taxon>Eukaryota</taxon>
        <taxon>Metazoa</taxon>
        <taxon>Chordata</taxon>
        <taxon>Craniata</taxon>
        <taxon>Vertebrata</taxon>
        <taxon>Euteleostomi</taxon>
        <taxon>Actinopterygii</taxon>
        <taxon>Neopterygii</taxon>
        <taxon>Teleostei</taxon>
        <taxon>Ostariophysi</taxon>
        <taxon>Siluriformes</taxon>
        <taxon>Bagridae</taxon>
        <taxon>Tachysurus</taxon>
    </lineage>
</organism>
<dbReference type="InterPro" id="IPR020821">
    <property type="entry name" value="ENPP1-3/EXOG-like_nuc-like"/>
</dbReference>
<dbReference type="EMBL" id="JAVHJS010000005">
    <property type="protein sequence ID" value="KAK2857391.1"/>
    <property type="molecule type" value="Genomic_DNA"/>
</dbReference>
<evidence type="ECO:0000313" key="4">
    <source>
        <dbReference type="EMBL" id="KAK2857390.1"/>
    </source>
</evidence>
<gene>
    <name evidence="4" type="ORF">Q7C36_005309</name>
    <name evidence="5" type="ORF">Q7C36_005310</name>
</gene>
<dbReference type="AlphaFoldDB" id="A0AA88NIR1"/>
<sequence length="298" mass="34339">MKLLALVLLLSTFSSLTLTEVVNDFQNSCPVFFIRSPNGKQIIPPTVFKGYQYKQICQRLNNLYTFATLYDTKNRIPVYSAYTFSGGDPTLIRKEEWKNEPQLENKSNGPEMREITNDEMDGFVHQAVNRDYKDSRIPYTRGHVFPNQYAADQNQADSTFTFTNIAPQTEHSNGEWATEVETPMRAEIQRECRQKNTIKAFIVTGVVPGNNWIPIRRNDNNNKDKTIVQGVNIPSFYWTAFCCYINPTTTISRAYLVRQNEPNPKSYEITRLSVDMLNSRLSSLYNQDFKVFGDLCLT</sequence>
<evidence type="ECO:0000259" key="3">
    <source>
        <dbReference type="SMART" id="SM00892"/>
    </source>
</evidence>
<proteinExistence type="predicted"/>
<feature type="chain" id="PRO_5041851819" description="Endonuclease domain-containing 1 protein-like" evidence="1">
    <location>
        <begin position="20"/>
        <end position="298"/>
    </location>
</feature>
<feature type="domain" description="DNA/RNA non-specific endonuclease/pyrophosphatase/phosphodiesterase" evidence="3">
    <location>
        <begin position="62"/>
        <end position="294"/>
    </location>
</feature>
<dbReference type="InterPro" id="IPR039015">
    <property type="entry name" value="ENDOD1"/>
</dbReference>
<dbReference type="Gene3D" id="3.40.570.10">
    <property type="entry name" value="Extracellular Endonuclease, subunit A"/>
    <property type="match status" value="1"/>
</dbReference>
<dbReference type="EMBL" id="JAVHJS010000005">
    <property type="protein sequence ID" value="KAK2857390.1"/>
    <property type="molecule type" value="Genomic_DNA"/>
</dbReference>
<protein>
    <recommendedName>
        <fullName evidence="7">Endonuclease domain-containing 1 protein-like</fullName>
    </recommendedName>
</protein>
<accession>A0AA88NIR1</accession>
<dbReference type="SUPFAM" id="SSF54060">
    <property type="entry name" value="His-Me finger endonucleases"/>
    <property type="match status" value="1"/>
</dbReference>
<keyword evidence="1" id="KW-0732">Signal</keyword>
<dbReference type="GO" id="GO:0016787">
    <property type="term" value="F:hydrolase activity"/>
    <property type="evidence" value="ECO:0007669"/>
    <property type="project" value="InterPro"/>
</dbReference>
<dbReference type="GO" id="GO:0003676">
    <property type="term" value="F:nucleic acid binding"/>
    <property type="evidence" value="ECO:0007669"/>
    <property type="project" value="InterPro"/>
</dbReference>
<dbReference type="InterPro" id="IPR001604">
    <property type="entry name" value="Endo_G_ENPP1-like_dom"/>
</dbReference>
<dbReference type="PANTHER" id="PTHR21472:SF30">
    <property type="entry name" value="ENDONUCLEASE DOMAIN-CONTAINING 1 PROTEIN-RELATED"/>
    <property type="match status" value="1"/>
</dbReference>